<gene>
    <name evidence="1" type="ORF">DHETER_LOCUS10989</name>
</gene>
<dbReference type="Proteomes" id="UP000789702">
    <property type="component" value="Unassembled WGS sequence"/>
</dbReference>
<name>A0ACA9P2X3_9GLOM</name>
<sequence>SKKCNCPWSIRLNYNLEDDKYHISQVDLHHNHNLIPPQLMHISSTNREIPTFIKEEIFTLRKAGIAVPQIQSLLTVKYGPAAKTWIMKDMYNLIDTECMLCSKFEAHDFLLLQQKHNNDPEFSYEFELDNNNRLKHVLWVYASQKRQYMRFHDTIVYDNTYKSNYFSMPFGVFIGVTNNGLSYCAAGALLRDEMSLSFEWLFESFIRIFGTAPNTILTDNDLAMSDAIHSVLTNKHGTKHGLCIWHMLKNIRSNMTSKLGKKYNMFHADLMKCLNHYIDQNEFEDLWNCIMENDNYAEAKLYLEVLSRWHEQWAPAYLKKYFFADMSSTQRGESMNSLLKGFVDCKTRLTEFLAAFERALYFREEVEHISAYKELVHPIPSDFPNPIENQAASYDNGVRCFKLSRYERPDVIRHVCYDGKVLACCCRNLEFAGIVCCHSLAVVVRLSLTQLDPVHFPKHWRKDPPELELAKDYVNFYSHTQPQDTETLTSHESFGEGDSQIRLMHIHRLSRKIASKVAMDSDKCTDFTLYLEKYLEALYASNDDLASTHENTSASSELPIINNPIK</sequence>
<dbReference type="EMBL" id="CAJVPU010022816">
    <property type="protein sequence ID" value="CAG8686674.1"/>
    <property type="molecule type" value="Genomic_DNA"/>
</dbReference>
<accession>A0ACA9P2X3</accession>
<reference evidence="1" key="1">
    <citation type="submission" date="2021-06" db="EMBL/GenBank/DDBJ databases">
        <authorList>
            <person name="Kallberg Y."/>
            <person name="Tangrot J."/>
            <person name="Rosling A."/>
        </authorList>
    </citation>
    <scope>NUCLEOTIDE SEQUENCE</scope>
    <source>
        <strain evidence="1">IL203A</strain>
    </source>
</reference>
<feature type="non-terminal residue" evidence="1">
    <location>
        <position position="566"/>
    </location>
</feature>
<keyword evidence="2" id="KW-1185">Reference proteome</keyword>
<proteinExistence type="predicted"/>
<evidence type="ECO:0000313" key="2">
    <source>
        <dbReference type="Proteomes" id="UP000789702"/>
    </source>
</evidence>
<evidence type="ECO:0000313" key="1">
    <source>
        <dbReference type="EMBL" id="CAG8686674.1"/>
    </source>
</evidence>
<protein>
    <submittedName>
        <fullName evidence="1">4561_t:CDS:1</fullName>
    </submittedName>
</protein>
<organism evidence="1 2">
    <name type="scientific">Dentiscutata heterogama</name>
    <dbReference type="NCBI Taxonomy" id="1316150"/>
    <lineage>
        <taxon>Eukaryota</taxon>
        <taxon>Fungi</taxon>
        <taxon>Fungi incertae sedis</taxon>
        <taxon>Mucoromycota</taxon>
        <taxon>Glomeromycotina</taxon>
        <taxon>Glomeromycetes</taxon>
        <taxon>Diversisporales</taxon>
        <taxon>Gigasporaceae</taxon>
        <taxon>Dentiscutata</taxon>
    </lineage>
</organism>
<feature type="non-terminal residue" evidence="1">
    <location>
        <position position="1"/>
    </location>
</feature>
<comment type="caution">
    <text evidence="1">The sequence shown here is derived from an EMBL/GenBank/DDBJ whole genome shotgun (WGS) entry which is preliminary data.</text>
</comment>